<evidence type="ECO:0000256" key="7">
    <source>
        <dbReference type="ARBA" id="ARBA00023065"/>
    </source>
</evidence>
<dbReference type="Proteomes" id="UP001248067">
    <property type="component" value="Unassembled WGS sequence"/>
</dbReference>
<dbReference type="InterPro" id="IPR033900">
    <property type="entry name" value="Gram_neg_porin_domain"/>
</dbReference>
<dbReference type="AlphaFoldDB" id="A0A132E8K6"/>
<dbReference type="Pfam" id="PF13609">
    <property type="entry name" value="Porin_4"/>
    <property type="match status" value="1"/>
</dbReference>
<reference evidence="14 16" key="2">
    <citation type="submission" date="2019-06" db="EMBL/GenBank/DDBJ databases">
        <title>Evolution of Burkholderia multivorans in the lungs of Cystic Fibrosis patients.</title>
        <authorList>
            <person name="Moreira L.M."/>
        </authorList>
    </citation>
    <scope>NUCLEOTIDE SEQUENCE [LARGE SCALE GENOMIC DNA]</scope>
    <source>
        <strain evidence="14 16">VC13239</strain>
    </source>
</reference>
<dbReference type="RefSeq" id="WP_060246050.1">
    <property type="nucleotide sequence ID" value="NZ_CADFDQ010000010.1"/>
</dbReference>
<organism evidence="13 15">
    <name type="scientific">Burkholderia pseudomultivorans</name>
    <dbReference type="NCBI Taxonomy" id="1207504"/>
    <lineage>
        <taxon>Bacteria</taxon>
        <taxon>Pseudomonadati</taxon>
        <taxon>Pseudomonadota</taxon>
        <taxon>Betaproteobacteria</taxon>
        <taxon>Burkholderiales</taxon>
        <taxon>Burkholderiaceae</taxon>
        <taxon>Burkholderia</taxon>
        <taxon>Burkholderia cepacia complex</taxon>
    </lineage>
</organism>
<dbReference type="InterPro" id="IPR002299">
    <property type="entry name" value="Porin_Neis"/>
</dbReference>
<dbReference type="Gene3D" id="2.40.160.10">
    <property type="entry name" value="Porin"/>
    <property type="match status" value="1"/>
</dbReference>
<dbReference type="SUPFAM" id="SSF56935">
    <property type="entry name" value="Porins"/>
    <property type="match status" value="1"/>
</dbReference>
<protein>
    <submittedName>
        <fullName evidence="13 14">Porin</fullName>
    </submittedName>
</protein>
<accession>A0A132E8K6</accession>
<evidence type="ECO:0000256" key="3">
    <source>
        <dbReference type="ARBA" id="ARBA00022448"/>
    </source>
</evidence>
<dbReference type="PRINTS" id="PR00184">
    <property type="entry name" value="NEISSPPORIN"/>
</dbReference>
<sequence length="393" mass="40518">MKRTIALCAAVGCVGGTAHAQSSVQLYGIIDEGVNYVSNASGHHLYSLASGVLNGSRWGLRVKEDLGGGYGAVAVLENGFDVNTGKLGQGGLEFGRQAFVGLSGPYGTVTLGRQYDSVVDSIGLLEAGDQWGGYLAAHPSDNDNFNNTNRVNNAIKYTSPVFHGLTATALYSLGGVSGHTGRNQIWSAGASYTNGPLSMGAGYLNVRNPNTSFYGSGGTVAATVNGVPGSNFGASPVISGYASAHTLQVIGTGAAYTIGSLTLGATYSNTQFRNLGDTTSGPVPAGGISGTAKFNNAELNVKYQITPAFVVGANYVYTKNSGADATGGAHYNQASVGADYFLSKRTDVYFVGTYQRASGTDSTGHSAVASINQLTPSTSNHQIALRIAMRHKF</sequence>
<feature type="domain" description="Porin" evidence="12">
    <location>
        <begin position="9"/>
        <end position="359"/>
    </location>
</feature>
<dbReference type="PANTHER" id="PTHR34501:SF9">
    <property type="entry name" value="MAJOR OUTER MEMBRANE PROTEIN P.IA"/>
    <property type="match status" value="1"/>
</dbReference>
<keyword evidence="3" id="KW-0813">Transport</keyword>
<dbReference type="GO" id="GO:0046930">
    <property type="term" value="C:pore complex"/>
    <property type="evidence" value="ECO:0007669"/>
    <property type="project" value="UniProtKB-KW"/>
</dbReference>
<evidence type="ECO:0000256" key="4">
    <source>
        <dbReference type="ARBA" id="ARBA00022452"/>
    </source>
</evidence>
<reference evidence="13 15" key="1">
    <citation type="submission" date="2015-11" db="EMBL/GenBank/DDBJ databases">
        <title>Expanding the genomic diversity of Burkholderia species for the development of highly accurate diagnostics.</title>
        <authorList>
            <person name="Sahl J."/>
            <person name="Keim P."/>
            <person name="Wagner D."/>
        </authorList>
    </citation>
    <scope>NUCLEOTIDE SEQUENCE [LARGE SCALE GENOMIC DNA]</scope>
    <source>
        <strain evidence="13 15">MSMB368WGS</strain>
    </source>
</reference>
<keyword evidence="8" id="KW-0626">Porin</keyword>
<feature type="chain" id="PRO_5007290483" evidence="11">
    <location>
        <begin position="21"/>
        <end position="393"/>
    </location>
</feature>
<evidence type="ECO:0000256" key="9">
    <source>
        <dbReference type="ARBA" id="ARBA00023136"/>
    </source>
</evidence>
<dbReference type="InterPro" id="IPR050298">
    <property type="entry name" value="Gram-neg_bact_OMP"/>
</dbReference>
<evidence type="ECO:0000256" key="1">
    <source>
        <dbReference type="ARBA" id="ARBA00004571"/>
    </source>
</evidence>
<dbReference type="PANTHER" id="PTHR34501">
    <property type="entry name" value="PROTEIN YDDL-RELATED"/>
    <property type="match status" value="1"/>
</dbReference>
<comment type="caution">
    <text evidence="13">The sequence shown here is derived from an EMBL/GenBank/DDBJ whole genome shotgun (WGS) entry which is preliminary data.</text>
</comment>
<dbReference type="GO" id="GO:0009279">
    <property type="term" value="C:cell outer membrane"/>
    <property type="evidence" value="ECO:0007669"/>
    <property type="project" value="UniProtKB-SubCell"/>
</dbReference>
<keyword evidence="16" id="KW-1185">Reference proteome</keyword>
<keyword evidence="6 11" id="KW-0732">Signal</keyword>
<dbReference type="CDD" id="cd00342">
    <property type="entry name" value="gram_neg_porins"/>
    <property type="match status" value="1"/>
</dbReference>
<evidence type="ECO:0000256" key="11">
    <source>
        <dbReference type="SAM" id="SignalP"/>
    </source>
</evidence>
<comment type="subunit">
    <text evidence="2">Homotrimer.</text>
</comment>
<dbReference type="EMBL" id="VJSY01000018">
    <property type="protein sequence ID" value="MDR8754344.1"/>
    <property type="molecule type" value="Genomic_DNA"/>
</dbReference>
<evidence type="ECO:0000313" key="15">
    <source>
        <dbReference type="Proteomes" id="UP000062912"/>
    </source>
</evidence>
<comment type="subcellular location">
    <subcellularLocation>
        <location evidence="1">Cell outer membrane</location>
        <topology evidence="1">Multi-pass membrane protein</topology>
    </subcellularLocation>
</comment>
<keyword evidence="5" id="KW-0812">Transmembrane</keyword>
<evidence type="ECO:0000256" key="10">
    <source>
        <dbReference type="ARBA" id="ARBA00023237"/>
    </source>
</evidence>
<evidence type="ECO:0000256" key="6">
    <source>
        <dbReference type="ARBA" id="ARBA00022729"/>
    </source>
</evidence>
<keyword evidence="9" id="KW-0472">Membrane</keyword>
<evidence type="ECO:0000256" key="8">
    <source>
        <dbReference type="ARBA" id="ARBA00023114"/>
    </source>
</evidence>
<gene>
    <name evidence="14" type="ORF">FEQ00_02767</name>
    <name evidence="13" type="ORF">WT56_29095</name>
</gene>
<dbReference type="GO" id="GO:0015288">
    <property type="term" value="F:porin activity"/>
    <property type="evidence" value="ECO:0007669"/>
    <property type="project" value="UniProtKB-KW"/>
</dbReference>
<dbReference type="PRINTS" id="PR00182">
    <property type="entry name" value="ECOLNEIPORIN"/>
</dbReference>
<evidence type="ECO:0000256" key="2">
    <source>
        <dbReference type="ARBA" id="ARBA00011233"/>
    </source>
</evidence>
<feature type="signal peptide" evidence="11">
    <location>
        <begin position="1"/>
        <end position="20"/>
    </location>
</feature>
<evidence type="ECO:0000259" key="12">
    <source>
        <dbReference type="Pfam" id="PF13609"/>
    </source>
</evidence>
<evidence type="ECO:0000313" key="13">
    <source>
        <dbReference type="EMBL" id="KWF21245.1"/>
    </source>
</evidence>
<dbReference type="InterPro" id="IPR001702">
    <property type="entry name" value="Porin_Gram-ve"/>
</dbReference>
<keyword evidence="7" id="KW-0406">Ion transport</keyword>
<dbReference type="EMBL" id="LPJR01000073">
    <property type="protein sequence ID" value="KWF21245.1"/>
    <property type="molecule type" value="Genomic_DNA"/>
</dbReference>
<keyword evidence="4" id="KW-1134">Transmembrane beta strand</keyword>
<dbReference type="OrthoDB" id="8982743at2"/>
<dbReference type="GO" id="GO:0034220">
    <property type="term" value="P:monoatomic ion transmembrane transport"/>
    <property type="evidence" value="ECO:0007669"/>
    <property type="project" value="InterPro"/>
</dbReference>
<name>A0A132E8K6_9BURK</name>
<evidence type="ECO:0000313" key="16">
    <source>
        <dbReference type="Proteomes" id="UP001248067"/>
    </source>
</evidence>
<dbReference type="InterPro" id="IPR023614">
    <property type="entry name" value="Porin_dom_sf"/>
</dbReference>
<evidence type="ECO:0000256" key="5">
    <source>
        <dbReference type="ARBA" id="ARBA00022692"/>
    </source>
</evidence>
<keyword evidence="10" id="KW-0998">Cell outer membrane</keyword>
<proteinExistence type="predicted"/>
<evidence type="ECO:0000313" key="14">
    <source>
        <dbReference type="EMBL" id="MDR8754344.1"/>
    </source>
</evidence>
<dbReference type="Proteomes" id="UP000062912">
    <property type="component" value="Unassembled WGS sequence"/>
</dbReference>